<accession>A0A504X3E1</accession>
<evidence type="ECO:0000313" key="8">
    <source>
        <dbReference type="EMBL" id="TPP42793.1"/>
    </source>
</evidence>
<dbReference type="EC" id="4.1.1.130" evidence="6"/>
<comment type="cofactor">
    <cofactor evidence="6">
        <name>Zn(2+)</name>
        <dbReference type="ChEBI" id="CHEBI:29105"/>
    </cofactor>
</comment>
<evidence type="ECO:0000313" key="7">
    <source>
        <dbReference type="EMBL" id="TPP41644.1"/>
    </source>
</evidence>
<dbReference type="Proteomes" id="UP000318447">
    <property type="component" value="Unassembled WGS sequence"/>
</dbReference>
<evidence type="ECO:0000256" key="1">
    <source>
        <dbReference type="ARBA" id="ARBA00022688"/>
    </source>
</evidence>
<keyword evidence="5 6" id="KW-0456">Lyase</keyword>
<comment type="caution">
    <text evidence="8">The sequence shown here is derived from an EMBL/GenBank/DDBJ whole genome shotgun (WGS) entry which is preliminary data.</text>
</comment>
<organism evidence="8 10">
    <name type="scientific">Leishmania donovani</name>
    <dbReference type="NCBI Taxonomy" id="5661"/>
    <lineage>
        <taxon>Eukaryota</taxon>
        <taxon>Discoba</taxon>
        <taxon>Euglenozoa</taxon>
        <taxon>Kinetoplastea</taxon>
        <taxon>Metakinetoplastina</taxon>
        <taxon>Trypanosomatida</taxon>
        <taxon>Trypanosomatidae</taxon>
        <taxon>Leishmaniinae</taxon>
        <taxon>Leishmania</taxon>
    </lineage>
</organism>
<keyword evidence="8" id="KW-0830">Ubiquinone</keyword>
<evidence type="ECO:0000256" key="6">
    <source>
        <dbReference type="HAMAP-Rule" id="MF_03111"/>
    </source>
</evidence>
<protein>
    <recommendedName>
        <fullName evidence="6">Ubiquinone biosynthesis protein COQ4 homolog, mitochondrial</fullName>
    </recommendedName>
    <alternativeName>
        <fullName evidence="6">4-hydroxy-3-methoxy-5-polyprenylbenzoate decarboxylase</fullName>
        <ecNumber evidence="6">4.1.1.130</ecNumber>
    </alternativeName>
    <alternativeName>
        <fullName evidence="6">Coenzyme Q biosynthesis protein 4 homolog</fullName>
    </alternativeName>
</protein>
<dbReference type="PANTHER" id="PTHR12922">
    <property type="entry name" value="UBIQUINONE BIOSYNTHESIS PROTEIN"/>
    <property type="match status" value="1"/>
</dbReference>
<dbReference type="InterPro" id="IPR027540">
    <property type="entry name" value="Coq4_euk"/>
</dbReference>
<evidence type="ECO:0000256" key="3">
    <source>
        <dbReference type="ARBA" id="ARBA00023128"/>
    </source>
</evidence>
<dbReference type="GO" id="GO:0120539">
    <property type="term" value="F:4-hydroxy-3-methoxy-5-polyprenylbenzoate decarboxylase activity"/>
    <property type="evidence" value="ECO:0007669"/>
    <property type="project" value="UniProtKB-EC"/>
</dbReference>
<dbReference type="InterPro" id="IPR007715">
    <property type="entry name" value="Coq4"/>
</dbReference>
<name>A0A504X3E1_LEIDO</name>
<evidence type="ECO:0000313" key="10">
    <source>
        <dbReference type="Proteomes" id="UP000318821"/>
    </source>
</evidence>
<dbReference type="EMBL" id="RHLD01000053">
    <property type="protein sequence ID" value="TPP42793.1"/>
    <property type="molecule type" value="Genomic_DNA"/>
</dbReference>
<dbReference type="UniPathway" id="UPA00232"/>
<evidence type="ECO:0000256" key="4">
    <source>
        <dbReference type="ARBA" id="ARBA00023136"/>
    </source>
</evidence>
<comment type="pathway">
    <text evidence="6">Cofactor biosynthesis; ubiquinone biosynthesis.</text>
</comment>
<dbReference type="VEuPathDB" id="TriTrypDB:LdCL_090021400"/>
<dbReference type="Proteomes" id="UP000318821">
    <property type="component" value="Unassembled WGS sequence"/>
</dbReference>
<comment type="subunit">
    <text evidence="6">Component of a multi-subunit COQ enzyme complex.</text>
</comment>
<dbReference type="PANTHER" id="PTHR12922:SF7">
    <property type="entry name" value="UBIQUINONE BIOSYNTHESIS PROTEIN COQ4 HOMOLOG, MITOCHONDRIAL"/>
    <property type="match status" value="1"/>
</dbReference>
<feature type="binding site" evidence="6">
    <location>
        <position position="144"/>
    </location>
    <ligand>
        <name>Zn(2+)</name>
        <dbReference type="ChEBI" id="CHEBI:29105"/>
    </ligand>
</feature>
<dbReference type="HAMAP" id="MF_03111">
    <property type="entry name" value="Coq4"/>
    <property type="match status" value="1"/>
</dbReference>
<reference evidence="10" key="1">
    <citation type="submission" date="2019-02" db="EMBL/GenBank/DDBJ databases">
        <title>FDA dAtabase for Regulatory Grade micrObial Sequences (FDA-ARGOS): Supporting development and validation of Infectious Disease Dx tests.</title>
        <authorList>
            <person name="Duncan R."/>
            <person name="Fisher C."/>
            <person name="Tallon L."/>
            <person name="Sadzewicz L."/>
            <person name="Sengamalay N."/>
            <person name="Ott S."/>
            <person name="Godinez A."/>
            <person name="Nagaraj S."/>
            <person name="Vavikolanu K."/>
            <person name="Vyas G."/>
            <person name="Nadendla S."/>
            <person name="Aluvathingal J."/>
            <person name="Sichtig H."/>
        </authorList>
    </citation>
    <scope>NUCLEOTIDE SEQUENCE [LARGE SCALE GENOMIC DNA]</scope>
    <source>
        <strain evidence="10">FDAARGOS_360</strain>
    </source>
</reference>
<keyword evidence="2 6" id="KW-0999">Mitochondrion inner membrane</keyword>
<feature type="binding site" evidence="6">
    <location>
        <position position="129"/>
    </location>
    <ligand>
        <name>Zn(2+)</name>
        <dbReference type="ChEBI" id="CHEBI:29105"/>
    </ligand>
</feature>
<keyword evidence="1 6" id="KW-0831">Ubiquinone biosynthesis</keyword>
<keyword evidence="3 6" id="KW-0496">Mitochondrion</keyword>
<feature type="binding site" evidence="6">
    <location>
        <position position="128"/>
    </location>
    <ligand>
        <name>Zn(2+)</name>
        <dbReference type="ChEBI" id="CHEBI:29105"/>
    </ligand>
</feature>
<comment type="subcellular location">
    <subcellularLocation>
        <location evidence="6">Mitochondrion inner membrane</location>
        <topology evidence="6">Peripheral membrane protein</topology>
        <orientation evidence="6">Matrix side</orientation>
    </subcellularLocation>
</comment>
<feature type="binding site" evidence="6">
    <location>
        <position position="132"/>
    </location>
    <ligand>
        <name>Zn(2+)</name>
        <dbReference type="ChEBI" id="CHEBI:29105"/>
    </ligand>
</feature>
<keyword evidence="4 6" id="KW-0472">Membrane</keyword>
<dbReference type="AlphaFoldDB" id="A0A504X3E1"/>
<evidence type="ECO:0000313" key="9">
    <source>
        <dbReference type="Proteomes" id="UP000318447"/>
    </source>
</evidence>
<dbReference type="GO" id="GO:0008270">
    <property type="term" value="F:zinc ion binding"/>
    <property type="evidence" value="ECO:0007669"/>
    <property type="project" value="UniProtKB-UniRule"/>
</dbReference>
<keyword evidence="6" id="KW-0479">Metal-binding</keyword>
<dbReference type="Pfam" id="PF05019">
    <property type="entry name" value="Coq4"/>
    <property type="match status" value="1"/>
</dbReference>
<evidence type="ECO:0000256" key="5">
    <source>
        <dbReference type="ARBA" id="ARBA00023239"/>
    </source>
</evidence>
<comment type="catalytic activity">
    <reaction evidence="6">
        <text>a 4-hydroxy-3-methoxy-5-(all-trans-polyprenyl)benzoate + H(+) = a 2-methoxy-6-(all-trans-polyprenyl)phenol + CO2</text>
        <dbReference type="Rhea" id="RHEA:81179"/>
        <dbReference type="Rhea" id="RHEA-COMP:9551"/>
        <dbReference type="Rhea" id="RHEA-COMP:10931"/>
        <dbReference type="ChEBI" id="CHEBI:15378"/>
        <dbReference type="ChEBI" id="CHEBI:16526"/>
        <dbReference type="ChEBI" id="CHEBI:62731"/>
        <dbReference type="ChEBI" id="CHEBI:84443"/>
        <dbReference type="EC" id="4.1.1.130"/>
    </reaction>
</comment>
<reference evidence="9" key="2">
    <citation type="submission" date="2019-02" db="EMBL/GenBank/DDBJ databases">
        <title>FDA dAtabase for Regulatory Grade micrObial Sequences (FDA-ARGOS): Supporting development and validation of Infectious Disease Dx tests.</title>
        <authorList>
            <person name="Duncan R."/>
            <person name="Fisher C."/>
            <person name="Tallon L."/>
            <person name="Sadzewicz L."/>
            <person name="Sengamalay N."/>
            <person name="Ott S."/>
            <person name="Godinez A."/>
            <person name="Nagaraj S."/>
            <person name="Vavikolanu K."/>
            <person name="Nadendla S."/>
            <person name="Aluvathingal J."/>
            <person name="Sichtig H."/>
        </authorList>
    </citation>
    <scope>NUCLEOTIDE SEQUENCE [LARGE SCALE GENOMIC DNA]</scope>
    <source>
        <strain evidence="9">FDAARGOS_361</strain>
    </source>
</reference>
<dbReference type="VEuPathDB" id="TriTrypDB:LDHU3_09.1760"/>
<comment type="function">
    <text evidence="6">Lyase that catalyzes the C1-decarboxylation of 4-hydroxy-3-methoxy-5-(all-trans-polyprenyl)benzoic acid into 2-methoxy-6-(all-trans-polyprenyl)phenol during ubiquinone biosynthesis.</text>
</comment>
<dbReference type="GO" id="GO:0031314">
    <property type="term" value="C:extrinsic component of mitochondrial inner membrane"/>
    <property type="evidence" value="ECO:0007669"/>
    <property type="project" value="UniProtKB-UniRule"/>
</dbReference>
<proteinExistence type="inferred from homology"/>
<reference evidence="8" key="3">
    <citation type="submission" date="2019-02" db="EMBL/GenBank/DDBJ databases">
        <title>FDA dAtabase for Regulatory Grade micrObial Sequences (FDA-ARGOS): Supporting development and validation of Infectious Disease Dx tests.</title>
        <authorList>
            <person name="Duncan R."/>
            <person name="Fisher C."/>
            <person name="Tallon L.J."/>
            <person name="Sadzewicz L."/>
            <person name="Sengamalay N."/>
            <person name="Ott S."/>
            <person name="Godinez A."/>
            <person name="Nagaraj S."/>
            <person name="Nadendla S."/>
            <person name="Sichtig H."/>
        </authorList>
    </citation>
    <scope>NUCLEOTIDE SEQUENCE</scope>
    <source>
        <strain evidence="8">FDAARGOS_360</strain>
        <strain evidence="7">FDAARGOS_361</strain>
    </source>
</reference>
<keyword evidence="6" id="KW-0862">Zinc</keyword>
<dbReference type="VEuPathDB" id="TriTrypDB:LdBPK_091500.1"/>
<comment type="similarity">
    <text evidence="6">Belongs to the COQ4 family.</text>
</comment>
<sequence>MQWVPPIATGVALAHRTAAFAVESLRAIHDPTNADAVSAVGELSSLDSLENMKNCMMADQRGRSILKHQPVVGDEALEFSRGLAPSTFGFRYAAYMDRNHFLPSGRTAVKHIADPTLAYVMTRYRQCHDFVHIITGCGRSIEEELAVKIFEWKHTGLPLGLLSLLGGAPRLAAAQWAHMRLYWEWASRNAPCSRHGEPAVPMYLNVPWEDMLAKEYDEVVAYTGITPLPQFLEKRQQH</sequence>
<gene>
    <name evidence="8" type="ORF">CGC20_7790</name>
    <name evidence="7" type="ORF">CGC21_36645</name>
</gene>
<evidence type="ECO:0000256" key="2">
    <source>
        <dbReference type="ARBA" id="ARBA00022792"/>
    </source>
</evidence>
<dbReference type="EMBL" id="RHLC01000042">
    <property type="protein sequence ID" value="TPP41644.1"/>
    <property type="molecule type" value="Genomic_DNA"/>
</dbReference>